<protein>
    <submittedName>
        <fullName evidence="2">Uncharacterized protein</fullName>
    </submittedName>
</protein>
<evidence type="ECO:0000256" key="1">
    <source>
        <dbReference type="SAM" id="MobiDB-lite"/>
    </source>
</evidence>
<dbReference type="RefSeq" id="WP_120572917.1">
    <property type="nucleotide sequence ID" value="NZ_CP024087.1"/>
</dbReference>
<accession>A0A386WSI5</accession>
<dbReference type="KEGG" id="mtua:CSH63_28760"/>
<organism evidence="2 3">
    <name type="scientific">Micromonospora tulbaghiae</name>
    <dbReference type="NCBI Taxonomy" id="479978"/>
    <lineage>
        <taxon>Bacteria</taxon>
        <taxon>Bacillati</taxon>
        <taxon>Actinomycetota</taxon>
        <taxon>Actinomycetes</taxon>
        <taxon>Micromonosporales</taxon>
        <taxon>Micromonosporaceae</taxon>
        <taxon>Micromonospora</taxon>
    </lineage>
</organism>
<name>A0A386WSI5_9ACTN</name>
<evidence type="ECO:0000313" key="2">
    <source>
        <dbReference type="EMBL" id="AYF31367.1"/>
    </source>
</evidence>
<dbReference type="Proteomes" id="UP000267804">
    <property type="component" value="Chromosome"/>
</dbReference>
<dbReference type="EMBL" id="CP024087">
    <property type="protein sequence ID" value="AYF31367.1"/>
    <property type="molecule type" value="Genomic_DNA"/>
</dbReference>
<gene>
    <name evidence="2" type="ORF">CSH63_28760</name>
</gene>
<feature type="compositionally biased region" description="Polar residues" evidence="1">
    <location>
        <begin position="153"/>
        <end position="164"/>
    </location>
</feature>
<feature type="region of interest" description="Disordered" evidence="1">
    <location>
        <begin position="147"/>
        <end position="166"/>
    </location>
</feature>
<dbReference type="AlphaFoldDB" id="A0A386WSI5"/>
<reference evidence="2 3" key="1">
    <citation type="submission" date="2017-10" db="EMBL/GenBank/DDBJ databases">
        <title>Integration of genomic and chemical information greatly accelerates assignment of the full stereostructure of myelolactone, a potent inhibitor of myeloma from a marine-derived Micromonospora.</title>
        <authorList>
            <person name="Kim M.C."/>
            <person name="Machado H."/>
            <person name="Jensen P.R."/>
            <person name="Fenical W."/>
        </authorList>
    </citation>
    <scope>NUCLEOTIDE SEQUENCE [LARGE SCALE GENOMIC DNA]</scope>
    <source>
        <strain evidence="2 3">CNY-010</strain>
    </source>
</reference>
<evidence type="ECO:0000313" key="3">
    <source>
        <dbReference type="Proteomes" id="UP000267804"/>
    </source>
</evidence>
<sequence length="350" mass="38218">MPDDAAAHARRYLIDFIDGNRGETIVRELQRADGSGRARPFDVSVASLDTDLSFLTKRATLVTAKLVLSQPGGEHCYLAHREICKVCGEDPDRCGRDCRYGDIRIDELFAECDDLDRLGAYLRDCAPLLELGQLVYFPQTFRRSHLESRAPDAQSTSSPFNSVGQIELGDNPDRTLDLIVKGHRVVDVPSGDPVKARLVTPLLQLDLPMLEGTSLRDYCAILTQEGDALAATQAYLRGRMLEVDTDPDRALVQLAKLDAEIQEGVRAARAEVARVSRRSAVQAAGAAVATVAATLVAVEGTQLAPVLGMLGAGGFFSAVLAADQYADRRGELRQRPFYLLWLLSRRSVPV</sequence>
<proteinExistence type="predicted"/>